<name>A0A7C3KCN9_9CYAN</name>
<dbReference type="AlphaFoldDB" id="A0A7C3KCN9"/>
<dbReference type="Gene3D" id="1.20.120.550">
    <property type="entry name" value="Membrane associated eicosanoid/glutathione metabolism-like domain"/>
    <property type="match status" value="1"/>
</dbReference>
<gene>
    <name evidence="6" type="ORF">ENR64_07820</name>
</gene>
<dbReference type="InterPro" id="IPR023352">
    <property type="entry name" value="MAPEG-like_dom_sf"/>
</dbReference>
<dbReference type="SUPFAM" id="SSF161084">
    <property type="entry name" value="MAPEG domain-like"/>
    <property type="match status" value="1"/>
</dbReference>
<dbReference type="InterPro" id="IPR001129">
    <property type="entry name" value="Membr-assoc_MAPEG"/>
</dbReference>
<evidence type="ECO:0000313" key="6">
    <source>
        <dbReference type="EMBL" id="HFM97664.1"/>
    </source>
</evidence>
<dbReference type="PANTHER" id="PTHR35371:SF1">
    <property type="entry name" value="BLR7753 PROTEIN"/>
    <property type="match status" value="1"/>
</dbReference>
<dbReference type="GO" id="GO:0016020">
    <property type="term" value="C:membrane"/>
    <property type="evidence" value="ECO:0007669"/>
    <property type="project" value="UniProtKB-SubCell"/>
</dbReference>
<feature type="transmembrane region" description="Helical" evidence="5">
    <location>
        <begin position="91"/>
        <end position="112"/>
    </location>
</feature>
<organism evidence="6">
    <name type="scientific">Oscillatoriales cyanobacterium SpSt-418</name>
    <dbReference type="NCBI Taxonomy" id="2282169"/>
    <lineage>
        <taxon>Bacteria</taxon>
        <taxon>Bacillati</taxon>
        <taxon>Cyanobacteriota</taxon>
        <taxon>Cyanophyceae</taxon>
        <taxon>Oscillatoriophycideae</taxon>
        <taxon>Oscillatoriales</taxon>
    </lineage>
</organism>
<reference evidence="6" key="1">
    <citation type="journal article" date="2020" name="mSystems">
        <title>Genome- and Community-Level Interaction Insights into Carbon Utilization and Element Cycling Functions of Hydrothermarchaeota in Hydrothermal Sediment.</title>
        <authorList>
            <person name="Zhou Z."/>
            <person name="Liu Y."/>
            <person name="Xu W."/>
            <person name="Pan J."/>
            <person name="Luo Z.H."/>
            <person name="Li M."/>
        </authorList>
    </citation>
    <scope>NUCLEOTIDE SEQUENCE [LARGE SCALE GENOMIC DNA]</scope>
    <source>
        <strain evidence="6">SpSt-418</strain>
    </source>
</reference>
<evidence type="ECO:0000256" key="1">
    <source>
        <dbReference type="ARBA" id="ARBA00004370"/>
    </source>
</evidence>
<feature type="transmembrane region" description="Helical" evidence="5">
    <location>
        <begin position="68"/>
        <end position="85"/>
    </location>
</feature>
<keyword evidence="3 5" id="KW-1133">Transmembrane helix</keyword>
<evidence type="ECO:0000256" key="3">
    <source>
        <dbReference type="ARBA" id="ARBA00022989"/>
    </source>
</evidence>
<dbReference type="Pfam" id="PF01124">
    <property type="entry name" value="MAPEG"/>
    <property type="match status" value="1"/>
</dbReference>
<feature type="transmembrane region" description="Helical" evidence="5">
    <location>
        <begin position="119"/>
        <end position="138"/>
    </location>
</feature>
<comment type="subcellular location">
    <subcellularLocation>
        <location evidence="1">Membrane</location>
    </subcellularLocation>
</comment>
<keyword evidence="2 5" id="KW-0812">Transmembrane</keyword>
<evidence type="ECO:0000256" key="2">
    <source>
        <dbReference type="ARBA" id="ARBA00022692"/>
    </source>
</evidence>
<sequence>MNLPALPFPSSTIILYCVAIAAFLAYAPLAVVGAARAKIGMEAFKAPRAFTDKLPPHAKRAFWAHQNGFESFMVFAASALMAYVVGVQNPIVGWAGILYVVARALYPVFYVANILPGRSLMFGLSSLATLTLFVQSLSSLK</sequence>
<keyword evidence="4 5" id="KW-0472">Membrane</keyword>
<dbReference type="EMBL" id="DSRU01000101">
    <property type="protein sequence ID" value="HFM97664.1"/>
    <property type="molecule type" value="Genomic_DNA"/>
</dbReference>
<protein>
    <submittedName>
        <fullName evidence="6">MAPEG family protein</fullName>
    </submittedName>
</protein>
<feature type="transmembrane region" description="Helical" evidence="5">
    <location>
        <begin position="13"/>
        <end position="35"/>
    </location>
</feature>
<proteinExistence type="predicted"/>
<evidence type="ECO:0000256" key="4">
    <source>
        <dbReference type="ARBA" id="ARBA00023136"/>
    </source>
</evidence>
<dbReference type="PANTHER" id="PTHR35371">
    <property type="entry name" value="INNER MEMBRANE PROTEIN"/>
    <property type="match status" value="1"/>
</dbReference>
<evidence type="ECO:0000256" key="5">
    <source>
        <dbReference type="SAM" id="Phobius"/>
    </source>
</evidence>
<accession>A0A7C3KCN9</accession>
<comment type="caution">
    <text evidence="6">The sequence shown here is derived from an EMBL/GenBank/DDBJ whole genome shotgun (WGS) entry which is preliminary data.</text>
</comment>